<organism evidence="4 5">
    <name type="scientific">Habropoda laboriosa</name>
    <dbReference type="NCBI Taxonomy" id="597456"/>
    <lineage>
        <taxon>Eukaryota</taxon>
        <taxon>Metazoa</taxon>
        <taxon>Ecdysozoa</taxon>
        <taxon>Arthropoda</taxon>
        <taxon>Hexapoda</taxon>
        <taxon>Insecta</taxon>
        <taxon>Pterygota</taxon>
        <taxon>Neoptera</taxon>
        <taxon>Endopterygota</taxon>
        <taxon>Hymenoptera</taxon>
        <taxon>Apocrita</taxon>
        <taxon>Aculeata</taxon>
        <taxon>Apoidea</taxon>
        <taxon>Anthophila</taxon>
        <taxon>Apidae</taxon>
        <taxon>Habropoda</taxon>
    </lineage>
</organism>
<dbReference type="InterPro" id="IPR008900">
    <property type="entry name" value="Zot_N"/>
</dbReference>
<dbReference type="EMBL" id="KQ415016">
    <property type="protein sequence ID" value="KOC58944.1"/>
    <property type="molecule type" value="Genomic_DNA"/>
</dbReference>
<keyword evidence="2" id="KW-0812">Transmembrane</keyword>
<sequence length="853" mass="93066">METQVKKPSVASRVNRITTVVAVAVVPVFMSVAHAADDNTINVGSLSIGGLSTAAATVFAIKGLCRASRSLQFANVTHASTNVGGWNIGSAVAQGAATVFTAAKNGATAVAKLRPTPSQVASGLTRGLVGGLAMSIAQSLFNDGLDYVLDQGKQELRYNRVTGDFQFSDYPSVHGSSLSNACSNLVSFLEQQDSSRKWYIDIQNSSANNGVFVCRLNLGDPSNYWRFGGSIAGYNSQQKTVPFSQLASQVIDSADNGNKDAQALTTAVAQTATATNTDDQIVPASQLSQALDAVSPSQSNDDVKSPTTNPTNSNTQTQDQTQDQTASSPVSTPTASPMPSDIPKDCAFFNTACVWFDWTKKQYTDVKTVVTDYFKDPDQTDKDTNVDDDAQAPTLKTDYIKFSETCPFSPKKDSITIGDQTTEIESDFSDACSVQTALKGAGLGIGTSTALLTAMNSYISSIVNTANSMGGNVVGLCGLAGAHIAISSIIGACVYRMTLIKERDKDLSRPIYTDITGIKWNAVGDAPEDWRDAPDNSLIVYDEIQFKDNFSKAYSSKRDKEIIELSTMRKRGIEIWLITQRASYLNANVIGLINQHVHFEKRSQTSSYAYIWQEAQTNITKIKKQLAFEKFVYTYNEDLYDFYDSIKTTAKHNKGRSYLDKRIVSVVLTLLFALIAGTYYIKSSGVTNVNVPVVDNQPLDIKCRQASNLNSKECIDFMNKLTKDKGSLDTVVYDPTKPYDMPSDVHYTVVNQPKFSGCMGTRKGGYKAYTEQGTILKVDKSVCDRLMSDSGDRPYDYFGNRKPVEQPKQDNNNNLKSVNIVLPDSAKSSHMTDQEVKSNMISKDKNDDFKSNQ</sequence>
<feature type="compositionally biased region" description="Low complexity" evidence="1">
    <location>
        <begin position="305"/>
        <end position="339"/>
    </location>
</feature>
<feature type="domain" description="Zona occludens toxin N-terminal" evidence="3">
    <location>
        <begin position="530"/>
        <end position="616"/>
    </location>
</feature>
<dbReference type="Gene3D" id="3.40.50.300">
    <property type="entry name" value="P-loop containing nucleotide triphosphate hydrolases"/>
    <property type="match status" value="1"/>
</dbReference>
<keyword evidence="5" id="KW-1185">Reference proteome</keyword>
<feature type="compositionally biased region" description="Polar residues" evidence="1">
    <location>
        <begin position="290"/>
        <end position="300"/>
    </location>
</feature>
<feature type="compositionally biased region" description="Basic and acidic residues" evidence="1">
    <location>
        <begin position="830"/>
        <end position="853"/>
    </location>
</feature>
<feature type="region of interest" description="Disordered" evidence="1">
    <location>
        <begin position="794"/>
        <end position="853"/>
    </location>
</feature>
<keyword evidence="2" id="KW-0472">Membrane</keyword>
<name>A0A0L7QK21_9HYME</name>
<evidence type="ECO:0000256" key="1">
    <source>
        <dbReference type="SAM" id="MobiDB-lite"/>
    </source>
</evidence>
<feature type="region of interest" description="Disordered" evidence="1">
    <location>
        <begin position="290"/>
        <end position="339"/>
    </location>
</feature>
<protein>
    <submittedName>
        <fullName evidence="4">Putative assembly protein ORF301</fullName>
    </submittedName>
</protein>
<dbReference type="Proteomes" id="UP000053825">
    <property type="component" value="Unassembled WGS sequence"/>
</dbReference>
<dbReference type="Pfam" id="PF05707">
    <property type="entry name" value="Zot"/>
    <property type="match status" value="1"/>
</dbReference>
<accession>A0A0L7QK21</accession>
<keyword evidence="2" id="KW-1133">Transmembrane helix</keyword>
<reference evidence="4 5" key="1">
    <citation type="submission" date="2015-07" db="EMBL/GenBank/DDBJ databases">
        <title>The genome of Habropoda laboriosa.</title>
        <authorList>
            <person name="Pan H."/>
            <person name="Kapheim K."/>
        </authorList>
    </citation>
    <scope>NUCLEOTIDE SEQUENCE [LARGE SCALE GENOMIC DNA]</scope>
    <source>
        <strain evidence="4">0110345459</strain>
    </source>
</reference>
<evidence type="ECO:0000259" key="3">
    <source>
        <dbReference type="Pfam" id="PF05707"/>
    </source>
</evidence>
<evidence type="ECO:0000313" key="4">
    <source>
        <dbReference type="EMBL" id="KOC58944.1"/>
    </source>
</evidence>
<evidence type="ECO:0000256" key="2">
    <source>
        <dbReference type="SAM" id="Phobius"/>
    </source>
</evidence>
<evidence type="ECO:0000313" key="5">
    <source>
        <dbReference type="Proteomes" id="UP000053825"/>
    </source>
</evidence>
<gene>
    <name evidence="4" type="ORF">WH47_01229</name>
</gene>
<dbReference type="AlphaFoldDB" id="A0A0L7QK21"/>
<proteinExistence type="predicted"/>
<dbReference type="InterPro" id="IPR027417">
    <property type="entry name" value="P-loop_NTPase"/>
</dbReference>
<feature type="transmembrane region" description="Helical" evidence="2">
    <location>
        <begin position="473"/>
        <end position="495"/>
    </location>
</feature>
<feature type="transmembrane region" description="Helical" evidence="2">
    <location>
        <begin position="663"/>
        <end position="681"/>
    </location>
</feature>